<evidence type="ECO:0000313" key="8">
    <source>
        <dbReference type="EMBL" id="KAF9517733.1"/>
    </source>
</evidence>
<evidence type="ECO:0000259" key="6">
    <source>
        <dbReference type="PROSITE" id="PS50090"/>
    </source>
</evidence>
<dbReference type="SUPFAM" id="SSF46689">
    <property type="entry name" value="Homeodomain-like"/>
    <property type="match status" value="2"/>
</dbReference>
<feature type="domain" description="HTH myb-type" evidence="7">
    <location>
        <begin position="120"/>
        <end position="169"/>
    </location>
</feature>
<feature type="compositionally biased region" description="Polar residues" evidence="5">
    <location>
        <begin position="444"/>
        <end position="455"/>
    </location>
</feature>
<dbReference type="PANTHER" id="PTHR46621">
    <property type="entry name" value="SNRNA-ACTIVATING PROTEIN COMPLEX SUBUNIT 4"/>
    <property type="match status" value="1"/>
</dbReference>
<dbReference type="Gene3D" id="1.10.10.60">
    <property type="entry name" value="Homeodomain-like"/>
    <property type="match status" value="3"/>
</dbReference>
<dbReference type="CDD" id="cd00167">
    <property type="entry name" value="SANT"/>
    <property type="match status" value="2"/>
</dbReference>
<dbReference type="GO" id="GO:0042795">
    <property type="term" value="P:snRNA transcription by RNA polymerase II"/>
    <property type="evidence" value="ECO:0007669"/>
    <property type="project" value="TreeGrafter"/>
</dbReference>
<feature type="compositionally biased region" description="Polar residues" evidence="5">
    <location>
        <begin position="567"/>
        <end position="581"/>
    </location>
</feature>
<dbReference type="SMART" id="SM00355">
    <property type="entry name" value="ZnF_C2H2"/>
    <property type="match status" value="3"/>
</dbReference>
<feature type="domain" description="HTH myb-type" evidence="7">
    <location>
        <begin position="17"/>
        <end position="61"/>
    </location>
</feature>
<reference evidence="8" key="1">
    <citation type="journal article" date="2020" name="Nat. Commun.">
        <title>Large-scale genome sequencing of mycorrhizal fungi provides insights into the early evolution of symbiotic traits.</title>
        <authorList>
            <person name="Miyauchi S."/>
            <person name="Kiss E."/>
            <person name="Kuo A."/>
            <person name="Drula E."/>
            <person name="Kohler A."/>
            <person name="Sanchez-Garcia M."/>
            <person name="Morin E."/>
            <person name="Andreopoulos B."/>
            <person name="Barry K.W."/>
            <person name="Bonito G."/>
            <person name="Buee M."/>
            <person name="Carver A."/>
            <person name="Chen C."/>
            <person name="Cichocki N."/>
            <person name="Clum A."/>
            <person name="Culley D."/>
            <person name="Crous P.W."/>
            <person name="Fauchery L."/>
            <person name="Girlanda M."/>
            <person name="Hayes R.D."/>
            <person name="Keri Z."/>
            <person name="LaButti K."/>
            <person name="Lipzen A."/>
            <person name="Lombard V."/>
            <person name="Magnuson J."/>
            <person name="Maillard F."/>
            <person name="Murat C."/>
            <person name="Nolan M."/>
            <person name="Ohm R.A."/>
            <person name="Pangilinan J."/>
            <person name="Pereira M.F."/>
            <person name="Perotto S."/>
            <person name="Peter M."/>
            <person name="Pfister S."/>
            <person name="Riley R."/>
            <person name="Sitrit Y."/>
            <person name="Stielow J.B."/>
            <person name="Szollosi G."/>
            <person name="Zifcakova L."/>
            <person name="Stursova M."/>
            <person name="Spatafora J.W."/>
            <person name="Tedersoo L."/>
            <person name="Vaario L.M."/>
            <person name="Yamada A."/>
            <person name="Yan M."/>
            <person name="Wang P."/>
            <person name="Xu J."/>
            <person name="Bruns T."/>
            <person name="Baldrian P."/>
            <person name="Vilgalys R."/>
            <person name="Dunand C."/>
            <person name="Henrissat B."/>
            <person name="Grigoriev I.V."/>
            <person name="Hibbett D."/>
            <person name="Nagy L.G."/>
            <person name="Martin F.M."/>
        </authorList>
    </citation>
    <scope>NUCLEOTIDE SEQUENCE</scope>
    <source>
        <strain evidence="8">UP504</strain>
    </source>
</reference>
<dbReference type="InterPro" id="IPR013087">
    <property type="entry name" value="Znf_C2H2_type"/>
</dbReference>
<dbReference type="PROSITE" id="PS50090">
    <property type="entry name" value="MYB_LIKE"/>
    <property type="match status" value="3"/>
</dbReference>
<keyword evidence="2" id="KW-0238">DNA-binding</keyword>
<feature type="domain" description="Myb-like" evidence="6">
    <location>
        <begin position="11"/>
        <end position="64"/>
    </location>
</feature>
<dbReference type="PROSITE" id="PS51294">
    <property type="entry name" value="HTH_MYB"/>
    <property type="match status" value="3"/>
</dbReference>
<keyword evidence="3" id="KW-0804">Transcription</keyword>
<dbReference type="PANTHER" id="PTHR46621:SF1">
    <property type="entry name" value="SNRNA-ACTIVATING PROTEIN COMPLEX SUBUNIT 4"/>
    <property type="match status" value="1"/>
</dbReference>
<sequence length="776" mass="83756">MDDNGPPVLLKNRAPARPWTAEEDALLRVAVAKHGDNTDHWKVIAEAVPGRTNKACRKRWKHSLSPTLKKTAWTKEEDELLVKLHAEFPCRWSMIAKQINGRTDDACAKRYREALDPAIKQGEWTPEEDEKLLQEYRRWGGRWASVAAELGRSGLGCRNRWRLLERKKASHSSRTPASSSSCCSHGNESEPAEDKDGISSENPPAPSTQGSEGPPSPLQSTTSASDILSQIQYDPFRLDGSFFNGHSFGTDFSHCLDPELPGVGNVDGQTTLQFDARLWDIMQGGCGCGCGSKAVCGCGDDMAPPFMDISSQDFFGPFHQMTQAFSHGGDTSLMLTSSSHFPQFVESQSSPFDDKSLAPASLSISPALPSHHSQPMSNLHGPREPPDSNGETPLAHYAQESNHNLPNFQSPIPPPGIRDNRAILDPSSSNSTLLTPMGYKPEANRQQQEQLSPASSPRGRLTYSDQRAVTLSPALVSTNSTSVDSVKWTAAAASLLARIKDQPPCKCSGSCCASAQSTCSHATATSTHSCCSSTKASGVKRPLSSIESSLSSPNNGFPPVMKRLKRQSSSASGVSINPTPRLSSHLQASSNSNSQLLPYACGDPTCWLSENDIRARFNTSGELLDHHRKVHHDVVSEAVEGRIFRCALEGCGKGWKSINGIQYHLQLSKAHFAVAINKQVLASSEVGPNRGGPDFEESESATSGHPASDLQTLSTNSAKRKAHSCPHPDCPNIYKQAAGLKYHLAHGHPNNPPLQLGVVPPALAQKVSDKVKKASV</sequence>
<dbReference type="Proteomes" id="UP000886523">
    <property type="component" value="Unassembled WGS sequence"/>
</dbReference>
<keyword evidence="9" id="KW-1185">Reference proteome</keyword>
<feature type="region of interest" description="Disordered" evidence="5">
    <location>
        <begin position="344"/>
        <end position="461"/>
    </location>
</feature>
<feature type="compositionally biased region" description="Low complexity" evidence="5">
    <location>
        <begin position="172"/>
        <end position="185"/>
    </location>
</feature>
<name>A0A9P6E0F0_9AGAM</name>
<dbReference type="Pfam" id="PF13921">
    <property type="entry name" value="Myb_DNA-bind_6"/>
    <property type="match status" value="1"/>
</dbReference>
<dbReference type="InterPro" id="IPR017930">
    <property type="entry name" value="Myb_dom"/>
</dbReference>
<keyword evidence="4" id="KW-0539">Nucleus</keyword>
<dbReference type="InterPro" id="IPR009057">
    <property type="entry name" value="Homeodomain-like_sf"/>
</dbReference>
<accession>A0A9P6E0F0</accession>
<dbReference type="GO" id="GO:0042796">
    <property type="term" value="P:snRNA transcription by RNA polymerase III"/>
    <property type="evidence" value="ECO:0007669"/>
    <property type="project" value="TreeGrafter"/>
</dbReference>
<feature type="domain" description="Myb-like" evidence="6">
    <location>
        <begin position="116"/>
        <end position="165"/>
    </location>
</feature>
<evidence type="ECO:0000256" key="2">
    <source>
        <dbReference type="ARBA" id="ARBA00023125"/>
    </source>
</evidence>
<dbReference type="GO" id="GO:0001006">
    <property type="term" value="F:RNA polymerase III type 3 promoter sequence-specific DNA binding"/>
    <property type="evidence" value="ECO:0007669"/>
    <property type="project" value="TreeGrafter"/>
</dbReference>
<feature type="compositionally biased region" description="Polar residues" evidence="5">
    <location>
        <begin position="399"/>
        <end position="410"/>
    </location>
</feature>
<protein>
    <submittedName>
        <fullName evidence="8">Uncharacterized protein</fullName>
    </submittedName>
</protein>
<dbReference type="EMBL" id="MU128930">
    <property type="protein sequence ID" value="KAF9517733.1"/>
    <property type="molecule type" value="Genomic_DNA"/>
</dbReference>
<feature type="compositionally biased region" description="Low complexity" evidence="5">
    <location>
        <begin position="357"/>
        <end position="373"/>
    </location>
</feature>
<gene>
    <name evidence="8" type="ORF">BS47DRAFT_1326150</name>
</gene>
<evidence type="ECO:0000256" key="1">
    <source>
        <dbReference type="ARBA" id="ARBA00023015"/>
    </source>
</evidence>
<evidence type="ECO:0000259" key="7">
    <source>
        <dbReference type="PROSITE" id="PS51294"/>
    </source>
</evidence>
<dbReference type="GO" id="GO:0019185">
    <property type="term" value="C:snRNA-activating protein complex"/>
    <property type="evidence" value="ECO:0007669"/>
    <property type="project" value="TreeGrafter"/>
</dbReference>
<feature type="domain" description="HTH myb-type" evidence="7">
    <location>
        <begin position="65"/>
        <end position="119"/>
    </location>
</feature>
<dbReference type="InterPro" id="IPR051575">
    <property type="entry name" value="Myb-like_DNA-bd"/>
</dbReference>
<dbReference type="OrthoDB" id="2143914at2759"/>
<dbReference type="Pfam" id="PF00249">
    <property type="entry name" value="Myb_DNA-binding"/>
    <property type="match status" value="1"/>
</dbReference>
<organism evidence="8 9">
    <name type="scientific">Hydnum rufescens UP504</name>
    <dbReference type="NCBI Taxonomy" id="1448309"/>
    <lineage>
        <taxon>Eukaryota</taxon>
        <taxon>Fungi</taxon>
        <taxon>Dikarya</taxon>
        <taxon>Basidiomycota</taxon>
        <taxon>Agaricomycotina</taxon>
        <taxon>Agaricomycetes</taxon>
        <taxon>Cantharellales</taxon>
        <taxon>Hydnaceae</taxon>
        <taxon>Hydnum</taxon>
    </lineage>
</organism>
<evidence type="ECO:0000313" key="9">
    <source>
        <dbReference type="Proteomes" id="UP000886523"/>
    </source>
</evidence>
<comment type="caution">
    <text evidence="8">The sequence shown here is derived from an EMBL/GenBank/DDBJ whole genome shotgun (WGS) entry which is preliminary data.</text>
</comment>
<feature type="compositionally biased region" description="Polar residues" evidence="5">
    <location>
        <begin position="199"/>
        <end position="211"/>
    </location>
</feature>
<evidence type="ECO:0000256" key="4">
    <source>
        <dbReference type="ARBA" id="ARBA00023242"/>
    </source>
</evidence>
<dbReference type="PROSITE" id="PS00028">
    <property type="entry name" value="ZINC_FINGER_C2H2_1"/>
    <property type="match status" value="1"/>
</dbReference>
<feature type="region of interest" description="Disordered" evidence="5">
    <location>
        <begin position="168"/>
        <end position="223"/>
    </location>
</feature>
<evidence type="ECO:0000256" key="3">
    <source>
        <dbReference type="ARBA" id="ARBA00023163"/>
    </source>
</evidence>
<dbReference type="InterPro" id="IPR001005">
    <property type="entry name" value="SANT/Myb"/>
</dbReference>
<feature type="domain" description="Myb-like" evidence="6">
    <location>
        <begin position="65"/>
        <end position="115"/>
    </location>
</feature>
<feature type="compositionally biased region" description="Polar residues" evidence="5">
    <location>
        <begin position="700"/>
        <end position="717"/>
    </location>
</feature>
<evidence type="ECO:0000256" key="5">
    <source>
        <dbReference type="SAM" id="MobiDB-lite"/>
    </source>
</evidence>
<dbReference type="AlphaFoldDB" id="A0A9P6E0F0"/>
<feature type="region of interest" description="Disordered" evidence="5">
    <location>
        <begin position="685"/>
        <end position="728"/>
    </location>
</feature>
<feature type="region of interest" description="Disordered" evidence="5">
    <location>
        <begin position="567"/>
        <end position="587"/>
    </location>
</feature>
<dbReference type="SMART" id="SM00717">
    <property type="entry name" value="SANT"/>
    <property type="match status" value="3"/>
</dbReference>
<keyword evidence="1" id="KW-0805">Transcription regulation</keyword>
<dbReference type="GO" id="GO:0000978">
    <property type="term" value="F:RNA polymerase II cis-regulatory region sequence-specific DNA binding"/>
    <property type="evidence" value="ECO:0007669"/>
    <property type="project" value="TreeGrafter"/>
</dbReference>
<proteinExistence type="predicted"/>